<dbReference type="Gene3D" id="1.10.10.10">
    <property type="entry name" value="Winged helix-like DNA-binding domain superfamily/Winged helix DNA-binding domain"/>
    <property type="match status" value="1"/>
</dbReference>
<dbReference type="Proteomes" id="UP000029980">
    <property type="component" value="Chromosome"/>
</dbReference>
<dbReference type="OrthoDB" id="28494at2157"/>
<protein>
    <recommendedName>
        <fullName evidence="2">Transcription regulator TrmB N-terminal domain-containing protein</fullName>
    </recommendedName>
</protein>
<evidence type="ECO:0000259" key="2">
    <source>
        <dbReference type="Pfam" id="PF01978"/>
    </source>
</evidence>
<proteinExistence type="predicted"/>
<dbReference type="EMBL" id="CP008887">
    <property type="protein sequence ID" value="AIU70538.1"/>
    <property type="molecule type" value="Genomic_DNA"/>
</dbReference>
<reference evidence="3 4" key="1">
    <citation type="journal article" date="2015" name="Int. J. Syst. Evol. Microbiol.">
        <title>Thermococcus eurythermalis sp. nov., a conditional piezophilic hyperthermophilic archaeon with a wide temperature range isolated from an oil-immersed chimney in the Guaymas Basin.</title>
        <authorList>
            <person name="Zhao W."/>
            <person name="Zeng X."/>
            <person name="Xiao X."/>
        </authorList>
    </citation>
    <scope>NUCLEOTIDE SEQUENCE [LARGE SCALE GENOMIC DNA]</scope>
    <source>
        <strain evidence="3 4">A501</strain>
    </source>
</reference>
<organism evidence="3 4">
    <name type="scientific">Thermococcus eurythermalis</name>
    <dbReference type="NCBI Taxonomy" id="1505907"/>
    <lineage>
        <taxon>Archaea</taxon>
        <taxon>Methanobacteriati</taxon>
        <taxon>Methanobacteriota</taxon>
        <taxon>Thermococci</taxon>
        <taxon>Thermococcales</taxon>
        <taxon>Thermococcaceae</taxon>
        <taxon>Thermococcus</taxon>
    </lineage>
</organism>
<dbReference type="InterPro" id="IPR002831">
    <property type="entry name" value="Tscrpt_reg_TrmB_N"/>
</dbReference>
<evidence type="ECO:0000313" key="3">
    <source>
        <dbReference type="EMBL" id="AIU70538.1"/>
    </source>
</evidence>
<dbReference type="InterPro" id="IPR036390">
    <property type="entry name" value="WH_DNA-bd_sf"/>
</dbReference>
<dbReference type="RefSeq" id="WP_050003504.1">
    <property type="nucleotide sequence ID" value="NZ_CP008887.1"/>
</dbReference>
<dbReference type="InterPro" id="IPR011991">
    <property type="entry name" value="ArsR-like_HTH"/>
</dbReference>
<feature type="compositionally biased region" description="Low complexity" evidence="1">
    <location>
        <begin position="169"/>
        <end position="217"/>
    </location>
</feature>
<evidence type="ECO:0000313" key="4">
    <source>
        <dbReference type="Proteomes" id="UP000029980"/>
    </source>
</evidence>
<dbReference type="Pfam" id="PF01978">
    <property type="entry name" value="TrmB"/>
    <property type="match status" value="1"/>
</dbReference>
<dbReference type="SUPFAM" id="SSF46785">
    <property type="entry name" value="Winged helix' DNA-binding domain"/>
    <property type="match status" value="1"/>
</dbReference>
<dbReference type="STRING" id="1505907.TEU_09460"/>
<dbReference type="KEGG" id="teu:TEU_09460"/>
<sequence>MRKLAAAVLLMVFLPLVAGQATVEIVLVEVYESGYVKVTQVVLPSEYSVAVEVPVLGGNITGLSVLDESGDPLLFEVNGSSLTVYALNSTTKIRITYFTASLTSKEGELWNLSYSFPYPVTVKLPTGAVVVDLSDLPFTITANTITMPPGNQYVSYILPAPTSTPEPTPTTTTTTSDTQSTPTNTTSSSTSSTTSTPQPTSTTPESTTPESPDTSSTAGIKSLLPLIGLIAIVGVSALAYWSKKKTGTGDLPVSRDEFREKLESLGLTEGEINALLYVYDQGGRAKQADVRKALGIPKTTAWRMFKRLEENGLVKVYKRGKENWVELKF</sequence>
<dbReference type="HOGENOM" id="CLU_079811_0_0_2"/>
<dbReference type="InterPro" id="IPR036388">
    <property type="entry name" value="WH-like_DNA-bd_sf"/>
</dbReference>
<feature type="region of interest" description="Disordered" evidence="1">
    <location>
        <begin position="156"/>
        <end position="217"/>
    </location>
</feature>
<gene>
    <name evidence="3" type="ORF">TEU_09460</name>
</gene>
<evidence type="ECO:0000256" key="1">
    <source>
        <dbReference type="SAM" id="MobiDB-lite"/>
    </source>
</evidence>
<dbReference type="GeneID" id="25153658"/>
<keyword evidence="4" id="KW-1185">Reference proteome</keyword>
<name>A0A097QVP3_9EURY</name>
<accession>A0A097QVP3</accession>
<dbReference type="AlphaFoldDB" id="A0A097QVP3"/>
<feature type="domain" description="Transcription regulator TrmB N-terminal" evidence="2">
    <location>
        <begin position="262"/>
        <end position="319"/>
    </location>
</feature>
<dbReference type="CDD" id="cd00090">
    <property type="entry name" value="HTH_ARSR"/>
    <property type="match status" value="1"/>
</dbReference>